<dbReference type="SUPFAM" id="SSF69593">
    <property type="entry name" value="Glycerol-3-phosphate (1)-acyltransferase"/>
    <property type="match status" value="1"/>
</dbReference>
<keyword evidence="2" id="KW-0808">Transferase</keyword>
<dbReference type="RefSeq" id="WP_377121210.1">
    <property type="nucleotide sequence ID" value="NZ_JBHRSD010000010.1"/>
</dbReference>
<evidence type="ECO:0000256" key="3">
    <source>
        <dbReference type="ARBA" id="ARBA00023315"/>
    </source>
</evidence>
<keyword evidence="3 5" id="KW-0012">Acyltransferase</keyword>
<keyword evidence="6" id="KW-1185">Reference proteome</keyword>
<feature type="domain" description="Phospholipid/glycerol acyltransferase" evidence="4">
    <location>
        <begin position="63"/>
        <end position="175"/>
    </location>
</feature>
<accession>A0ABV7CGQ7</accession>
<dbReference type="EMBL" id="JBHRSD010000010">
    <property type="protein sequence ID" value="MFC3031703.1"/>
    <property type="molecule type" value="Genomic_DNA"/>
</dbReference>
<evidence type="ECO:0000256" key="2">
    <source>
        <dbReference type="ARBA" id="ARBA00022679"/>
    </source>
</evidence>
<evidence type="ECO:0000259" key="4">
    <source>
        <dbReference type="SMART" id="SM00563"/>
    </source>
</evidence>
<comment type="caution">
    <text evidence="5">The sequence shown here is derived from an EMBL/GenBank/DDBJ whole genome shotgun (WGS) entry which is preliminary data.</text>
</comment>
<proteinExistence type="predicted"/>
<name>A0ABV7CGQ7_9GAMM</name>
<dbReference type="PANTHER" id="PTHR10434:SF9">
    <property type="entry name" value="PHOSPHOLIPID_GLYCEROL ACYLTRANSFERASE DOMAIN-CONTAINING PROTEIN"/>
    <property type="match status" value="1"/>
</dbReference>
<sequence length="220" mass="24766">MIKKYLYLRSKFHNMQQFDPRQTVIPPCIPRTHSRFGRWLGKALLRAMGWRVAGAFPSTSKFVAAVAPHTSNWDFIIGIAVKLSLGVKIRFLGKHTIFIWPFGMLLRHWGGIPVDRRAANGVVGEAGAIFAAHEQLILGIAPEGTRKYSKEWKTGFLHIAKAANVPVVPMALDYRNKTFVVMPEEYLGDDLGAELQRIKALFPIEMAKYPEQVSGQQHKS</sequence>
<dbReference type="SMART" id="SM00563">
    <property type="entry name" value="PlsC"/>
    <property type="match status" value="1"/>
</dbReference>
<dbReference type="PANTHER" id="PTHR10434">
    <property type="entry name" value="1-ACYL-SN-GLYCEROL-3-PHOSPHATE ACYLTRANSFERASE"/>
    <property type="match status" value="1"/>
</dbReference>
<organism evidence="5 6">
    <name type="scientific">Pseudoalteromonas fenneropenaei</name>
    <dbReference type="NCBI Taxonomy" id="1737459"/>
    <lineage>
        <taxon>Bacteria</taxon>
        <taxon>Pseudomonadati</taxon>
        <taxon>Pseudomonadota</taxon>
        <taxon>Gammaproteobacteria</taxon>
        <taxon>Alteromonadales</taxon>
        <taxon>Pseudoalteromonadaceae</taxon>
        <taxon>Pseudoalteromonas</taxon>
    </lineage>
</organism>
<gene>
    <name evidence="5" type="ORF">ACFOEE_04120</name>
</gene>
<dbReference type="CDD" id="cd07988">
    <property type="entry name" value="LPLAT_ABO13168-like"/>
    <property type="match status" value="1"/>
</dbReference>
<comment type="pathway">
    <text evidence="1">Lipid metabolism.</text>
</comment>
<reference evidence="6" key="1">
    <citation type="journal article" date="2019" name="Int. J. Syst. Evol. Microbiol.">
        <title>The Global Catalogue of Microorganisms (GCM) 10K type strain sequencing project: providing services to taxonomists for standard genome sequencing and annotation.</title>
        <authorList>
            <consortium name="The Broad Institute Genomics Platform"/>
            <consortium name="The Broad Institute Genome Sequencing Center for Infectious Disease"/>
            <person name="Wu L."/>
            <person name="Ma J."/>
        </authorList>
    </citation>
    <scope>NUCLEOTIDE SEQUENCE [LARGE SCALE GENOMIC DNA]</scope>
    <source>
        <strain evidence="6">KCTC 42730</strain>
    </source>
</reference>
<evidence type="ECO:0000313" key="5">
    <source>
        <dbReference type="EMBL" id="MFC3031703.1"/>
    </source>
</evidence>
<dbReference type="GO" id="GO:0016746">
    <property type="term" value="F:acyltransferase activity"/>
    <property type="evidence" value="ECO:0007669"/>
    <property type="project" value="UniProtKB-KW"/>
</dbReference>
<protein>
    <submittedName>
        <fullName evidence="5">Lysophospholipid acyltransferase family protein</fullName>
    </submittedName>
</protein>
<evidence type="ECO:0000313" key="6">
    <source>
        <dbReference type="Proteomes" id="UP001595453"/>
    </source>
</evidence>
<dbReference type="InterPro" id="IPR002123">
    <property type="entry name" value="Plipid/glycerol_acylTrfase"/>
</dbReference>
<dbReference type="Proteomes" id="UP001595453">
    <property type="component" value="Unassembled WGS sequence"/>
</dbReference>
<dbReference type="Pfam" id="PF01553">
    <property type="entry name" value="Acyltransferase"/>
    <property type="match status" value="1"/>
</dbReference>
<evidence type="ECO:0000256" key="1">
    <source>
        <dbReference type="ARBA" id="ARBA00005189"/>
    </source>
</evidence>